<dbReference type="PANTHER" id="PTHR47204">
    <property type="entry name" value="OS02G0168900 PROTEIN"/>
    <property type="match status" value="1"/>
</dbReference>
<dbReference type="Pfam" id="PF08615">
    <property type="entry name" value="RNase_H2_suC"/>
    <property type="match status" value="1"/>
</dbReference>
<dbReference type="Pfam" id="PF09713">
    <property type="entry name" value="A_thal_3526"/>
    <property type="match status" value="1"/>
</dbReference>
<gene>
    <name evidence="1" type="primary">A05p008350.1_BraROA</name>
    <name evidence="1" type="ORF">IGI04_017841</name>
</gene>
<reference evidence="1 2" key="1">
    <citation type="submission" date="2021-03" db="EMBL/GenBank/DDBJ databases">
        <authorList>
            <person name="King G.J."/>
            <person name="Bancroft I."/>
            <person name="Baten A."/>
            <person name="Bloomfield J."/>
            <person name="Borpatragohain P."/>
            <person name="He Z."/>
            <person name="Irish N."/>
            <person name="Irwin J."/>
            <person name="Liu K."/>
            <person name="Mauleon R.P."/>
            <person name="Moore J."/>
            <person name="Morris R."/>
            <person name="Ostergaard L."/>
            <person name="Wang B."/>
            <person name="Wells R."/>
        </authorList>
    </citation>
    <scope>NUCLEOTIDE SEQUENCE [LARGE SCALE GENOMIC DNA]</scope>
    <source>
        <strain evidence="1">R-o-18</strain>
        <tissue evidence="1">Leaf</tissue>
    </source>
</reference>
<dbReference type="Gene3D" id="2.40.128.680">
    <property type="match status" value="1"/>
</dbReference>
<organism evidence="1 2">
    <name type="scientific">Brassica rapa subsp. trilocularis</name>
    <dbReference type="NCBI Taxonomy" id="1813537"/>
    <lineage>
        <taxon>Eukaryota</taxon>
        <taxon>Viridiplantae</taxon>
        <taxon>Streptophyta</taxon>
        <taxon>Embryophyta</taxon>
        <taxon>Tracheophyta</taxon>
        <taxon>Spermatophyta</taxon>
        <taxon>Magnoliopsida</taxon>
        <taxon>eudicotyledons</taxon>
        <taxon>Gunneridae</taxon>
        <taxon>Pentapetalae</taxon>
        <taxon>rosids</taxon>
        <taxon>malvids</taxon>
        <taxon>Brassicales</taxon>
        <taxon>Brassicaceae</taxon>
        <taxon>Brassiceae</taxon>
        <taxon>Brassica</taxon>
    </lineage>
</organism>
<dbReference type="NCBIfam" id="TIGR01589">
    <property type="entry name" value="A_thal_3526"/>
    <property type="match status" value="1"/>
</dbReference>
<evidence type="ECO:0000313" key="1">
    <source>
        <dbReference type="EMBL" id="KAG5396027.1"/>
    </source>
</evidence>
<dbReference type="Proteomes" id="UP000823674">
    <property type="component" value="Chromosome A05"/>
</dbReference>
<keyword evidence="2" id="KW-1185">Reference proteome</keyword>
<accession>A0ABQ7MBN3</accession>
<proteinExistence type="predicted"/>
<sequence length="266" mass="29564">MGDSSPAAYIHMVQYMIEKCLIFNMSKEECMKVLSENANINPVITSTVTDLTTQYYEEYEKLETGMNRQQKRNYTIYFREETTQKGLNLATLSVSSTPSPSFSEMGTIDFGGAASSGEASIADLSGQVHQVPCCIRFDGPAQVSNYFKPKSSEVEVDGVRTEEAYFRGRKLQGATISMPSGYSGFVLGQASNKNANGKRKACSDEEENPCWEVKAKFDKMTYWNHDTLPSKDDTILRSFHWFNIAEALHKPVTVEDLVAVTDGGGM</sequence>
<protein>
    <submittedName>
        <fullName evidence="1">Uncharacterized protein</fullName>
    </submittedName>
</protein>
<dbReference type="EMBL" id="JADBGQ010000005">
    <property type="protein sequence ID" value="KAG5396027.1"/>
    <property type="molecule type" value="Genomic_DNA"/>
</dbReference>
<comment type="caution">
    <text evidence="1">The sequence shown here is derived from an EMBL/GenBank/DDBJ whole genome shotgun (WGS) entry which is preliminary data.</text>
</comment>
<name>A0ABQ7MBN3_BRACM</name>
<dbReference type="InterPro" id="IPR006476">
    <property type="entry name" value="CHP01589_pln"/>
</dbReference>
<dbReference type="InterPro" id="IPR013924">
    <property type="entry name" value="RNase_H2_suC"/>
</dbReference>
<evidence type="ECO:0000313" key="2">
    <source>
        <dbReference type="Proteomes" id="UP000823674"/>
    </source>
</evidence>
<dbReference type="PANTHER" id="PTHR47204:SF1">
    <property type="entry name" value="RIBONUCLEASE H2 SUBUNIT C"/>
    <property type="match status" value="1"/>
</dbReference>
<dbReference type="CDD" id="cd09271">
    <property type="entry name" value="RNase_H2-C"/>
    <property type="match status" value="1"/>
</dbReference>